<dbReference type="InterPro" id="IPR000873">
    <property type="entry name" value="AMP-dep_synth/lig_dom"/>
</dbReference>
<organism evidence="2 3">
    <name type="scientific">Nonomuraea mangrovi</name>
    <dbReference type="NCBI Taxonomy" id="2316207"/>
    <lineage>
        <taxon>Bacteria</taxon>
        <taxon>Bacillati</taxon>
        <taxon>Actinomycetota</taxon>
        <taxon>Actinomycetes</taxon>
        <taxon>Streptosporangiales</taxon>
        <taxon>Streptosporangiaceae</taxon>
        <taxon>Nonomuraea</taxon>
    </lineage>
</organism>
<protein>
    <submittedName>
        <fullName evidence="2">AMP-binding protein</fullName>
    </submittedName>
</protein>
<keyword evidence="3" id="KW-1185">Reference proteome</keyword>
<dbReference type="Gene3D" id="3.40.50.12780">
    <property type="entry name" value="N-terminal domain of ligase-like"/>
    <property type="match status" value="1"/>
</dbReference>
<comment type="caution">
    <text evidence="2">The sequence shown here is derived from an EMBL/GenBank/DDBJ whole genome shotgun (WGS) entry which is preliminary data.</text>
</comment>
<dbReference type="PANTHER" id="PTHR45527">
    <property type="entry name" value="NONRIBOSOMAL PEPTIDE SYNTHETASE"/>
    <property type="match status" value="1"/>
</dbReference>
<reference evidence="3" key="1">
    <citation type="journal article" date="2019" name="Int. J. Syst. Evol. Microbiol.">
        <title>The Global Catalogue of Microorganisms (GCM) 10K type strain sequencing project: providing services to taxonomists for standard genome sequencing and annotation.</title>
        <authorList>
            <consortium name="The Broad Institute Genomics Platform"/>
            <consortium name="The Broad Institute Genome Sequencing Center for Infectious Disease"/>
            <person name="Wu L."/>
            <person name="Ma J."/>
        </authorList>
    </citation>
    <scope>NUCLEOTIDE SEQUENCE [LARGE SCALE GENOMIC DNA]</scope>
    <source>
        <strain evidence="3">ICMP 6774ER</strain>
    </source>
</reference>
<evidence type="ECO:0000313" key="3">
    <source>
        <dbReference type="Proteomes" id="UP001597368"/>
    </source>
</evidence>
<dbReference type="SUPFAM" id="SSF56801">
    <property type="entry name" value="Acetyl-CoA synthetase-like"/>
    <property type="match status" value="1"/>
</dbReference>
<dbReference type="PANTHER" id="PTHR45527:SF1">
    <property type="entry name" value="FATTY ACID SYNTHASE"/>
    <property type="match status" value="1"/>
</dbReference>
<dbReference type="RefSeq" id="WP_379576010.1">
    <property type="nucleotide sequence ID" value="NZ_JBHUFV010000047.1"/>
</dbReference>
<dbReference type="Pfam" id="PF00501">
    <property type="entry name" value="AMP-binding"/>
    <property type="match status" value="1"/>
</dbReference>
<proteinExistence type="predicted"/>
<feature type="domain" description="AMP-dependent synthetase/ligase" evidence="1">
    <location>
        <begin position="7"/>
        <end position="124"/>
    </location>
</feature>
<evidence type="ECO:0000259" key="1">
    <source>
        <dbReference type="Pfam" id="PF00501"/>
    </source>
</evidence>
<accession>A0ABW4T1S7</accession>
<name>A0ABW4T1S7_9ACTN</name>
<dbReference type="Proteomes" id="UP001597368">
    <property type="component" value="Unassembled WGS sequence"/>
</dbReference>
<sequence length="249" mass="25450">MTGGVFAAAYERGDRPALIDLTAGLVYGYRRLVTEVTAAASGLIRRGARPHQVVGVHVDTVTAQTLAVHTVIAAGGVAAPLDPALPVGRIAGRLSECDARMMITTSRLADSAVRAVEDSRVRQVIAFGDALDTVDFARLSLLDAVPLPSLDPATQTALSLADGRTLTHHDLLGEMSALDSGVALADSDVVLVTWPPDGGGDLVALVGLAVSRGALVIAANGLAPASLAGTLHDFGVTVTALAGRGVRRL</sequence>
<gene>
    <name evidence="2" type="ORF">ACFSKW_30960</name>
</gene>
<dbReference type="EMBL" id="JBHUFV010000047">
    <property type="protein sequence ID" value="MFD1935900.1"/>
    <property type="molecule type" value="Genomic_DNA"/>
</dbReference>
<evidence type="ECO:0000313" key="2">
    <source>
        <dbReference type="EMBL" id="MFD1935900.1"/>
    </source>
</evidence>
<dbReference type="InterPro" id="IPR042099">
    <property type="entry name" value="ANL_N_sf"/>
</dbReference>